<dbReference type="InterPro" id="IPR025164">
    <property type="entry name" value="Toastrack_DUF4097"/>
</dbReference>
<proteinExistence type="predicted"/>
<dbReference type="Pfam" id="PF13349">
    <property type="entry name" value="DUF4097"/>
    <property type="match status" value="1"/>
</dbReference>
<accession>A0ABM6SW95</accession>
<dbReference type="Proteomes" id="UP000238413">
    <property type="component" value="Chromosome"/>
</dbReference>
<dbReference type="EMBL" id="CP026652">
    <property type="protein sequence ID" value="AVH58957.1"/>
    <property type="molecule type" value="Genomic_DNA"/>
</dbReference>
<gene>
    <name evidence="2" type="ORF">C4B68_27920</name>
</gene>
<reference evidence="2 3" key="1">
    <citation type="submission" date="2018-02" db="EMBL/GenBank/DDBJ databases">
        <title>Complete genome sequence of Streptomyces dengpaensis, the producer of angucyclines.</title>
        <authorList>
            <person name="Yumei L."/>
        </authorList>
    </citation>
    <scope>NUCLEOTIDE SEQUENCE [LARGE SCALE GENOMIC DNA]</scope>
    <source>
        <strain evidence="2 3">XZHG99</strain>
    </source>
</reference>
<protein>
    <recommendedName>
        <fullName evidence="1">DUF4097 domain-containing protein</fullName>
    </recommendedName>
</protein>
<name>A0ABM6SW95_9ACTN</name>
<sequence length="309" mass="32303">MPRKPVSGGWRCGWRCGGLSPPSIREWSGLVTCGSVRSRRLRRASQGEIIMARTVPVRAAAVSGVVVALLVGAPACGASAGDDKDPEHRSFALHGRTLTVDSDGSALDLVVADSAEASGKVEVTRWFRGPVVVGGDPRVTWAMEDGDRLVLRMKCSGVVADCSARHRIVVPPGVAVTVKDGDGAVSARGFKEALSIRTADGSVRVADSSGALDLRSGDGAIRALGVDSRRVRVRTQDGSVRLELGVVPDLVESRSQDGSVTIELPRDAYRVATESGDGAVEVSVPRDPASSHVVSAHTNDGKITVRTAN</sequence>
<keyword evidence="3" id="KW-1185">Reference proteome</keyword>
<evidence type="ECO:0000313" key="2">
    <source>
        <dbReference type="EMBL" id="AVH58957.1"/>
    </source>
</evidence>
<organism evidence="2 3">
    <name type="scientific">Streptomyces dengpaensis</name>
    <dbReference type="NCBI Taxonomy" id="2049881"/>
    <lineage>
        <taxon>Bacteria</taxon>
        <taxon>Bacillati</taxon>
        <taxon>Actinomycetota</taxon>
        <taxon>Actinomycetes</taxon>
        <taxon>Kitasatosporales</taxon>
        <taxon>Streptomycetaceae</taxon>
        <taxon>Streptomyces</taxon>
    </lineage>
</organism>
<evidence type="ECO:0000259" key="1">
    <source>
        <dbReference type="Pfam" id="PF13349"/>
    </source>
</evidence>
<evidence type="ECO:0000313" key="3">
    <source>
        <dbReference type="Proteomes" id="UP000238413"/>
    </source>
</evidence>
<feature type="domain" description="DUF4097" evidence="1">
    <location>
        <begin position="176"/>
        <end position="305"/>
    </location>
</feature>